<evidence type="ECO:0000313" key="2">
    <source>
        <dbReference type="Proteomes" id="UP001233271"/>
    </source>
</evidence>
<keyword evidence="2" id="KW-1185">Reference proteome</keyword>
<dbReference type="EMBL" id="AP028219">
    <property type="protein sequence ID" value="BEI94743.1"/>
    <property type="molecule type" value="Genomic_DNA"/>
</dbReference>
<dbReference type="GeneID" id="85498613"/>
<dbReference type="KEGG" id="ccac:CcaHIS019_0703240"/>
<organism evidence="1 2">
    <name type="scientific">Cutaneotrichosporon cavernicola</name>
    <dbReference type="NCBI Taxonomy" id="279322"/>
    <lineage>
        <taxon>Eukaryota</taxon>
        <taxon>Fungi</taxon>
        <taxon>Dikarya</taxon>
        <taxon>Basidiomycota</taxon>
        <taxon>Agaricomycotina</taxon>
        <taxon>Tremellomycetes</taxon>
        <taxon>Trichosporonales</taxon>
        <taxon>Trichosporonaceae</taxon>
        <taxon>Cutaneotrichosporon</taxon>
    </lineage>
</organism>
<accession>A0AA48QYV6</accession>
<proteinExistence type="predicted"/>
<reference evidence="1" key="1">
    <citation type="journal article" date="2023" name="BMC Genomics">
        <title>Chromosome-level genome assemblies of Cutaneotrichosporon spp. (Trichosporonales, Basidiomycota) reveal imbalanced evolution between nucleotide sequences and chromosome synteny.</title>
        <authorList>
            <person name="Kobayashi Y."/>
            <person name="Kayamori A."/>
            <person name="Aoki K."/>
            <person name="Shiwa Y."/>
            <person name="Matsutani M."/>
            <person name="Fujita N."/>
            <person name="Sugita T."/>
            <person name="Iwasaki W."/>
            <person name="Tanaka N."/>
            <person name="Takashima M."/>
        </authorList>
    </citation>
    <scope>NUCLEOTIDE SEQUENCE</scope>
    <source>
        <strain evidence="1">HIS019</strain>
    </source>
</reference>
<name>A0AA48QYV6_9TREE</name>
<protein>
    <submittedName>
        <fullName evidence="1">Uncharacterized protein</fullName>
    </submittedName>
</protein>
<dbReference type="RefSeq" id="XP_060460008.1">
    <property type="nucleotide sequence ID" value="XM_060603745.1"/>
</dbReference>
<evidence type="ECO:0000313" key="1">
    <source>
        <dbReference type="EMBL" id="BEI94743.1"/>
    </source>
</evidence>
<dbReference type="AlphaFoldDB" id="A0AA48QYV6"/>
<dbReference type="Proteomes" id="UP001233271">
    <property type="component" value="Chromosome 7b"/>
</dbReference>
<sequence length="365" mass="40225">MTVTLTVDPPTPMKGVLALNADAGVLDTTAHPSILKRLIALAPHDVKLTFREVSRTARGLADDILFGHVVVAQWGSATCYDKGRTSLFALLTPAGDKLPGKPMSSDNKHWKRRLAHTDIMDSTVRLPSFQWETIVHEGRPRVLRRLISGGLWRASPNLTAVDLLVLSPLSLSCRLGQDMLTASLVAKPKKHVINILLDLAYRGAHFPVGSAGERHNNAAVLIFSMLPIGGALHRHLYYPGDDDPPVTARIMNLTSPGEDFFDSLATVVASGVYNTYTLVGLHEIDHHIIGTDHYLEPKTLKARIVNLVRARQHRSSAMGLPPHIPAAELEQSLTLVSHHDYRLMIGAEQYEIETWPQAPARWWAP</sequence>
<gene>
    <name evidence="1" type="ORF">CcaverHIS019_0703240</name>
</gene>